<dbReference type="GO" id="GO:0005506">
    <property type="term" value="F:iron ion binding"/>
    <property type="evidence" value="ECO:0007669"/>
    <property type="project" value="UniProtKB-ARBA"/>
</dbReference>
<accession>A0A8J3VE40</accession>
<reference evidence="1" key="1">
    <citation type="submission" date="2021-01" db="EMBL/GenBank/DDBJ databases">
        <title>Whole genome shotgun sequence of Rhizocola hellebori NBRC 109834.</title>
        <authorList>
            <person name="Komaki H."/>
            <person name="Tamura T."/>
        </authorList>
    </citation>
    <scope>NUCLEOTIDE SEQUENCE</scope>
    <source>
        <strain evidence="1">NBRC 109834</strain>
    </source>
</reference>
<dbReference type="AlphaFoldDB" id="A0A8J3VE40"/>
<evidence type="ECO:0000313" key="1">
    <source>
        <dbReference type="EMBL" id="GIH03250.1"/>
    </source>
</evidence>
<protein>
    <recommendedName>
        <fullName evidence="3">Phytanoyl-CoA dioxygenase family protein</fullName>
    </recommendedName>
</protein>
<dbReference type="RefSeq" id="WP_203907162.1">
    <property type="nucleotide sequence ID" value="NZ_BONY01000006.1"/>
</dbReference>
<proteinExistence type="predicted"/>
<dbReference type="EMBL" id="BONY01000006">
    <property type="protein sequence ID" value="GIH03250.1"/>
    <property type="molecule type" value="Genomic_DNA"/>
</dbReference>
<dbReference type="Pfam" id="PF05721">
    <property type="entry name" value="PhyH"/>
    <property type="match status" value="1"/>
</dbReference>
<dbReference type="Proteomes" id="UP000612899">
    <property type="component" value="Unassembled WGS sequence"/>
</dbReference>
<comment type="caution">
    <text evidence="1">The sequence shown here is derived from an EMBL/GenBank/DDBJ whole genome shotgun (WGS) entry which is preliminary data.</text>
</comment>
<dbReference type="PANTHER" id="PTHR20883">
    <property type="entry name" value="PHYTANOYL-COA DIOXYGENASE DOMAIN CONTAINING 1"/>
    <property type="match status" value="1"/>
</dbReference>
<organism evidence="1 2">
    <name type="scientific">Rhizocola hellebori</name>
    <dbReference type="NCBI Taxonomy" id="1392758"/>
    <lineage>
        <taxon>Bacteria</taxon>
        <taxon>Bacillati</taxon>
        <taxon>Actinomycetota</taxon>
        <taxon>Actinomycetes</taxon>
        <taxon>Micromonosporales</taxon>
        <taxon>Micromonosporaceae</taxon>
        <taxon>Rhizocola</taxon>
    </lineage>
</organism>
<dbReference type="InterPro" id="IPR008775">
    <property type="entry name" value="Phytyl_CoA_dOase-like"/>
</dbReference>
<sequence length="236" mass="25981">MNQGFDELGYAVFAPPFAPTVIENIRHEADDIRDKLIEQMAAGKTPDPRVTWWRLDDGAAYLLKIKPVVNLAPAAAALAHGFWARATLGELLDNTPYLMEDKFMYKQRLMSDVDWVDLPLLGEEVRKHTDAAYFQARGFERVITVAVCLDDCTAESGALKVWPGTHRRSVAMSHTSRQGPVVADEDAPDEDGVVLTAPVGSVLVWDSALVHASGPNLSGRPRRLLVLGYTASRVGW</sequence>
<dbReference type="Gene3D" id="2.60.120.620">
    <property type="entry name" value="q2cbj1_9rhob like domain"/>
    <property type="match status" value="1"/>
</dbReference>
<dbReference type="GO" id="GO:0016706">
    <property type="term" value="F:2-oxoglutarate-dependent dioxygenase activity"/>
    <property type="evidence" value="ECO:0007669"/>
    <property type="project" value="UniProtKB-ARBA"/>
</dbReference>
<evidence type="ECO:0008006" key="3">
    <source>
        <dbReference type="Google" id="ProtNLM"/>
    </source>
</evidence>
<evidence type="ECO:0000313" key="2">
    <source>
        <dbReference type="Proteomes" id="UP000612899"/>
    </source>
</evidence>
<keyword evidence="2" id="KW-1185">Reference proteome</keyword>
<gene>
    <name evidence="1" type="ORF">Rhe02_13170</name>
</gene>
<dbReference type="SUPFAM" id="SSF51197">
    <property type="entry name" value="Clavaminate synthase-like"/>
    <property type="match status" value="1"/>
</dbReference>
<dbReference type="PANTHER" id="PTHR20883:SF48">
    <property type="entry name" value="ECTOINE DIOXYGENASE"/>
    <property type="match status" value="1"/>
</dbReference>
<name>A0A8J3VE40_9ACTN</name>